<dbReference type="InterPro" id="IPR006186">
    <property type="entry name" value="Ser/Thr-sp_prot-phosphatase"/>
</dbReference>
<dbReference type="AlphaFoldDB" id="A0A183GJT4"/>
<feature type="domain" description="Serine/threonine specific protein phosphatases" evidence="1">
    <location>
        <begin position="23"/>
        <end position="243"/>
    </location>
</feature>
<dbReference type="GO" id="GO:0005634">
    <property type="term" value="C:nucleus"/>
    <property type="evidence" value="ECO:0007669"/>
    <property type="project" value="TreeGrafter"/>
</dbReference>
<sequence>MMPGYESFILAQLVEHGPYMYNWKPFEMVTLFSQAADIFEGEPTMLTLRAPITIIGDIRGQYQDLHRWLCIAGFPPRQKVLFLGGVIDSDEPGSLDCLAFIAAMKVRFPHDVFYIRGIGETLPIRFQPRFRKRNDFAIQSAATRLCNNLPLAARISNQILAVHSGLSHELSNYECIEAVKRPFTLADMPSLAKQLIFSEPTLLIDMYRCGTASRRVGDAVLRGLLRTARNTVADVADNSVAEV</sequence>
<dbReference type="GO" id="GO:0005737">
    <property type="term" value="C:cytoplasm"/>
    <property type="evidence" value="ECO:0007669"/>
    <property type="project" value="TreeGrafter"/>
</dbReference>
<dbReference type="SMART" id="SM00156">
    <property type="entry name" value="PP2Ac"/>
    <property type="match status" value="1"/>
</dbReference>
<accession>A0A183GJT4</accession>
<gene>
    <name evidence="2" type="ORF">HPBE_LOCUS22943</name>
</gene>
<reference evidence="4" key="2">
    <citation type="submission" date="2019-09" db="UniProtKB">
        <authorList>
            <consortium name="WormBaseParasite"/>
        </authorList>
    </citation>
    <scope>IDENTIFICATION</scope>
</reference>
<organism evidence="3 4">
    <name type="scientific">Heligmosomoides polygyrus</name>
    <name type="common">Parasitic roundworm</name>
    <dbReference type="NCBI Taxonomy" id="6339"/>
    <lineage>
        <taxon>Eukaryota</taxon>
        <taxon>Metazoa</taxon>
        <taxon>Ecdysozoa</taxon>
        <taxon>Nematoda</taxon>
        <taxon>Chromadorea</taxon>
        <taxon>Rhabditida</taxon>
        <taxon>Rhabditina</taxon>
        <taxon>Rhabditomorpha</taxon>
        <taxon>Strongyloidea</taxon>
        <taxon>Heligmosomidae</taxon>
        <taxon>Heligmosomoides</taxon>
    </lineage>
</organism>
<evidence type="ECO:0000313" key="2">
    <source>
        <dbReference type="EMBL" id="VDP35575.1"/>
    </source>
</evidence>
<dbReference type="SUPFAM" id="SSF56300">
    <property type="entry name" value="Metallo-dependent phosphatases"/>
    <property type="match status" value="1"/>
</dbReference>
<dbReference type="PANTHER" id="PTHR11668:SF290">
    <property type="entry name" value="SERINE_THREONINE SPECIFIC PROTEIN PHOSPHATASES DOMAIN-CONTAINING PROTEIN"/>
    <property type="match status" value="1"/>
</dbReference>
<dbReference type="PANTHER" id="PTHR11668">
    <property type="entry name" value="SERINE/THREONINE PROTEIN PHOSPHATASE"/>
    <property type="match status" value="1"/>
</dbReference>
<dbReference type="InterPro" id="IPR004843">
    <property type="entry name" value="Calcineurin-like_PHP"/>
</dbReference>
<protein>
    <submittedName>
        <fullName evidence="4">SER_THR_PHOSPHATASE domain-containing protein</fullName>
    </submittedName>
</protein>
<dbReference type="EMBL" id="UZAH01034520">
    <property type="protein sequence ID" value="VDP35575.1"/>
    <property type="molecule type" value="Genomic_DNA"/>
</dbReference>
<dbReference type="GO" id="GO:0004722">
    <property type="term" value="F:protein serine/threonine phosphatase activity"/>
    <property type="evidence" value="ECO:0007669"/>
    <property type="project" value="TreeGrafter"/>
</dbReference>
<name>A0A183GJT4_HELPZ</name>
<reference evidence="2 3" key="1">
    <citation type="submission" date="2018-11" db="EMBL/GenBank/DDBJ databases">
        <authorList>
            <consortium name="Pathogen Informatics"/>
        </authorList>
    </citation>
    <scope>NUCLEOTIDE SEQUENCE [LARGE SCALE GENOMIC DNA]</scope>
</reference>
<keyword evidence="3" id="KW-1185">Reference proteome</keyword>
<dbReference type="Proteomes" id="UP000050761">
    <property type="component" value="Unassembled WGS sequence"/>
</dbReference>
<dbReference type="InterPro" id="IPR050341">
    <property type="entry name" value="PP1_catalytic_subunit"/>
</dbReference>
<evidence type="ECO:0000313" key="4">
    <source>
        <dbReference type="WBParaSite" id="HPBE_0002294401-mRNA-1"/>
    </source>
</evidence>
<dbReference type="PRINTS" id="PR00114">
    <property type="entry name" value="STPHPHTASE"/>
</dbReference>
<dbReference type="Gene3D" id="3.60.21.10">
    <property type="match status" value="1"/>
</dbReference>
<proteinExistence type="predicted"/>
<dbReference type="WBParaSite" id="HPBE_0002294401-mRNA-1">
    <property type="protein sequence ID" value="HPBE_0002294401-mRNA-1"/>
    <property type="gene ID" value="HPBE_0002294401"/>
</dbReference>
<dbReference type="OrthoDB" id="5860751at2759"/>
<evidence type="ECO:0000313" key="3">
    <source>
        <dbReference type="Proteomes" id="UP000050761"/>
    </source>
</evidence>
<accession>A0A3P8DUI1</accession>
<dbReference type="Pfam" id="PF00149">
    <property type="entry name" value="Metallophos"/>
    <property type="match status" value="1"/>
</dbReference>
<evidence type="ECO:0000259" key="1">
    <source>
        <dbReference type="SMART" id="SM00156"/>
    </source>
</evidence>
<dbReference type="InterPro" id="IPR029052">
    <property type="entry name" value="Metallo-depent_PP-like"/>
</dbReference>